<organism evidence="3 4">
    <name type="scientific">Diversispora epigaea</name>
    <dbReference type="NCBI Taxonomy" id="1348612"/>
    <lineage>
        <taxon>Eukaryota</taxon>
        <taxon>Fungi</taxon>
        <taxon>Fungi incertae sedis</taxon>
        <taxon>Mucoromycota</taxon>
        <taxon>Glomeromycotina</taxon>
        <taxon>Glomeromycetes</taxon>
        <taxon>Diversisporales</taxon>
        <taxon>Diversisporaceae</taxon>
        <taxon>Diversispora</taxon>
    </lineage>
</organism>
<evidence type="ECO:0000256" key="1">
    <source>
        <dbReference type="SAM" id="Coils"/>
    </source>
</evidence>
<evidence type="ECO:0000256" key="2">
    <source>
        <dbReference type="SAM" id="MobiDB-lite"/>
    </source>
</evidence>
<reference evidence="3 4" key="1">
    <citation type="submission" date="2018-08" db="EMBL/GenBank/DDBJ databases">
        <title>Genome and evolution of the arbuscular mycorrhizal fungus Diversispora epigaea (formerly Glomus versiforme) and its bacterial endosymbionts.</title>
        <authorList>
            <person name="Sun X."/>
            <person name="Fei Z."/>
            <person name="Harrison M."/>
        </authorList>
    </citation>
    <scope>NUCLEOTIDE SEQUENCE [LARGE SCALE GENOMIC DNA]</scope>
    <source>
        <strain evidence="3 4">IT104</strain>
    </source>
</reference>
<feature type="coiled-coil region" evidence="1">
    <location>
        <begin position="11"/>
        <end position="38"/>
    </location>
</feature>
<keyword evidence="1" id="KW-0175">Coiled coil</keyword>
<dbReference type="OrthoDB" id="2410044at2759"/>
<feature type="compositionally biased region" description="Low complexity" evidence="2">
    <location>
        <begin position="56"/>
        <end position="74"/>
    </location>
</feature>
<keyword evidence="4" id="KW-1185">Reference proteome</keyword>
<dbReference type="Proteomes" id="UP000266861">
    <property type="component" value="Unassembled WGS sequence"/>
</dbReference>
<comment type="caution">
    <text evidence="3">The sequence shown here is derived from an EMBL/GenBank/DDBJ whole genome shotgun (WGS) entry which is preliminary data.</text>
</comment>
<protein>
    <submittedName>
        <fullName evidence="3">Uncharacterized protein</fullName>
    </submittedName>
</protein>
<name>A0A397ICT2_9GLOM</name>
<dbReference type="AlphaFoldDB" id="A0A397ICT2"/>
<evidence type="ECO:0000313" key="3">
    <source>
        <dbReference type="EMBL" id="RHZ72712.1"/>
    </source>
</evidence>
<dbReference type="EMBL" id="PQFF01000223">
    <property type="protein sequence ID" value="RHZ72712.1"/>
    <property type="molecule type" value="Genomic_DNA"/>
</dbReference>
<gene>
    <name evidence="3" type="ORF">Glove_241g62</name>
</gene>
<proteinExistence type="predicted"/>
<feature type="region of interest" description="Disordered" evidence="2">
    <location>
        <begin position="50"/>
        <end position="78"/>
    </location>
</feature>
<sequence>MESIIDRPLLRRSLRIRNRDERRRREELERKELEERKALLRIPKRLTKQKTTIRVSSSSKTTTITSSPSSSSSSKNIHHINCDHNHIHKPKRKKIFQYSFSQLNTSPTHLTNIPLDMLLYLLEFLGE</sequence>
<accession>A0A397ICT2</accession>
<evidence type="ECO:0000313" key="4">
    <source>
        <dbReference type="Proteomes" id="UP000266861"/>
    </source>
</evidence>